<gene>
    <name evidence="2" type="ORF">HVA01_32310</name>
</gene>
<protein>
    <submittedName>
        <fullName evidence="2">MurB family protein</fullName>
    </submittedName>
</protein>
<dbReference type="RefSeq" id="WP_146876491.1">
    <property type="nucleotide sequence ID" value="NZ_BJXV01000025.1"/>
</dbReference>
<proteinExistence type="predicted"/>
<dbReference type="Proteomes" id="UP000321303">
    <property type="component" value="Unassembled WGS sequence"/>
</dbReference>
<feature type="domain" description="Polysaccharide pyruvyl transferase" evidence="1">
    <location>
        <begin position="16"/>
        <end position="317"/>
    </location>
</feature>
<comment type="caution">
    <text evidence="2">The sequence shown here is derived from an EMBL/GenBank/DDBJ whole genome shotgun (WGS) entry which is preliminary data.</text>
</comment>
<name>A0A511USN1_9GAMM</name>
<accession>A0A511USN1</accession>
<dbReference type="OrthoDB" id="9799278at2"/>
<reference evidence="2 3" key="1">
    <citation type="submission" date="2019-07" db="EMBL/GenBank/DDBJ databases">
        <title>Whole genome shotgun sequence of Halomonas variabilis NBRC 102410.</title>
        <authorList>
            <person name="Hosoyama A."/>
            <person name="Uohara A."/>
            <person name="Ohji S."/>
            <person name="Ichikawa N."/>
        </authorList>
    </citation>
    <scope>NUCLEOTIDE SEQUENCE [LARGE SCALE GENOMIC DNA]</scope>
    <source>
        <strain evidence="2 3">NBRC 102410</strain>
    </source>
</reference>
<dbReference type="AlphaFoldDB" id="A0A511USN1"/>
<dbReference type="InterPro" id="IPR007345">
    <property type="entry name" value="Polysacch_pyruvyl_Trfase"/>
</dbReference>
<evidence type="ECO:0000313" key="3">
    <source>
        <dbReference type="Proteomes" id="UP000321303"/>
    </source>
</evidence>
<sequence>MVRKKVAILTQPLGHNYGGILQAYALQTYLKKLGCEVETLDRRAPEVEQVSVKPHVLNLARLLLGRIKSIPTAKKQARVLEELARFRDDRITMSSKITGDQELREYYRGRNFDAFIVGSDQVWRPRYSPCIPNFFLDFLDDIESPAKRIAYAASFGINEWEYSSELTEKCKSLAQEFDAISVRESSAVDLCKEMLGVSAEFLVDPTLLLEPAEYEPLINECGENANAGCVLSYVLDPAPEKHSIAANVGNSLGITVFSIKPKHSVAQVRTKDFYKCRFPSVESWLQAFQGANFIVTDSFHGAVFSILFNKPFIAVGNPVRGMARFESLLSQFGLSDRLVESPLEVTPELVHNKIEWDSVNIRRAALANMGHQFLATHLLGE</sequence>
<dbReference type="EMBL" id="BJXV01000025">
    <property type="protein sequence ID" value="GEN29585.1"/>
    <property type="molecule type" value="Genomic_DNA"/>
</dbReference>
<evidence type="ECO:0000259" key="1">
    <source>
        <dbReference type="Pfam" id="PF04230"/>
    </source>
</evidence>
<organism evidence="2 3">
    <name type="scientific">Halovibrio variabilis</name>
    <dbReference type="NCBI Taxonomy" id="31910"/>
    <lineage>
        <taxon>Bacteria</taxon>
        <taxon>Pseudomonadati</taxon>
        <taxon>Pseudomonadota</taxon>
        <taxon>Gammaproteobacteria</taxon>
        <taxon>Oceanospirillales</taxon>
        <taxon>Halomonadaceae</taxon>
        <taxon>Halovibrio</taxon>
    </lineage>
</organism>
<evidence type="ECO:0000313" key="2">
    <source>
        <dbReference type="EMBL" id="GEN29585.1"/>
    </source>
</evidence>
<keyword evidence="3" id="KW-1185">Reference proteome</keyword>
<dbReference type="Pfam" id="PF04230">
    <property type="entry name" value="PS_pyruv_trans"/>
    <property type="match status" value="1"/>
</dbReference>